<evidence type="ECO:0000256" key="3">
    <source>
        <dbReference type="ARBA" id="ARBA00022448"/>
    </source>
</evidence>
<dbReference type="Pfam" id="PF00860">
    <property type="entry name" value="Xan_ur_permease"/>
    <property type="match status" value="1"/>
</dbReference>
<feature type="transmembrane region" description="Helical" evidence="7">
    <location>
        <begin position="400"/>
        <end position="421"/>
    </location>
</feature>
<sequence length="432" mass="46430">MIRTSIASLQWFLFMISNSIIVPIVIASQFNLSPTESIEFLQRTLFILGASGLLQIFIGHRLPIMEGPAGVWWGVFSLYAGLGTVLFGSGTETLQVLQFTMITSGIIALLMSAFGLIDKLAKYFTPTVTGTYLILLVAQLSGSFLKGMLGVTSDNPTIKLPVALASAAILLLAFYMLSHPLFNKFSIIASIGIGWGLFALLNLTDQITFQPNLFYIPEPFAFGPQKIEWSMVTTAFFVTLILITNMLASIRVVESVYERNGTKTKGSYIKQSGIASGISQLLGGVFSGVGAVPISGSGGFISATGIYSRLPFIVASFLLLFVSIFTPLTSIMSSLPTAVGYAAIFPVFASMIALGMHEFSNTSAPYQAMKKAGIPLFAGIGVMFLPSEAFSTLPPLVTTFLSNGLVLGTLIILVIEVYSSFQERRLSKKSSQ</sequence>
<dbReference type="GO" id="GO:0042907">
    <property type="term" value="F:xanthine transmembrane transporter activity"/>
    <property type="evidence" value="ECO:0007669"/>
    <property type="project" value="TreeGrafter"/>
</dbReference>
<feature type="transmembrane region" description="Helical" evidence="7">
    <location>
        <begin position="160"/>
        <end position="178"/>
    </location>
</feature>
<dbReference type="InterPro" id="IPR006043">
    <property type="entry name" value="NCS2"/>
</dbReference>
<evidence type="ECO:0000256" key="6">
    <source>
        <dbReference type="ARBA" id="ARBA00023136"/>
    </source>
</evidence>
<keyword evidence="6 7" id="KW-0472">Membrane</keyword>
<feature type="transmembrane region" description="Helical" evidence="7">
    <location>
        <begin position="274"/>
        <end position="294"/>
    </location>
</feature>
<dbReference type="EMBL" id="LNQP01000068">
    <property type="protein sequence ID" value="KSU86751.1"/>
    <property type="molecule type" value="Genomic_DNA"/>
</dbReference>
<protein>
    <submittedName>
        <fullName evidence="8">Purine permease</fullName>
    </submittedName>
</protein>
<feature type="transmembrane region" description="Helical" evidence="7">
    <location>
        <begin position="96"/>
        <end position="116"/>
    </location>
</feature>
<proteinExistence type="inferred from homology"/>
<comment type="similarity">
    <text evidence="2">Belongs to the nucleobase:cation symporter-2 (NCS2) (TC 2.A.40) family.</text>
</comment>
<dbReference type="Proteomes" id="UP000053681">
    <property type="component" value="Unassembled WGS sequence"/>
</dbReference>
<feature type="transmembrane region" description="Helical" evidence="7">
    <location>
        <begin position="70"/>
        <end position="90"/>
    </location>
</feature>
<accession>A0A0V8JIC6</accession>
<evidence type="ECO:0000313" key="9">
    <source>
        <dbReference type="Proteomes" id="UP000053681"/>
    </source>
</evidence>
<feature type="transmembrane region" description="Helical" evidence="7">
    <location>
        <begin position="123"/>
        <end position="140"/>
    </location>
</feature>
<gene>
    <name evidence="8" type="ORF">AS180_16900</name>
</gene>
<keyword evidence="9" id="KW-1185">Reference proteome</keyword>
<feature type="transmembrane region" description="Helical" evidence="7">
    <location>
        <begin position="12"/>
        <end position="28"/>
    </location>
</feature>
<comment type="subcellular location">
    <subcellularLocation>
        <location evidence="1">Membrane</location>
        <topology evidence="1">Multi-pass membrane protein</topology>
    </subcellularLocation>
</comment>
<evidence type="ECO:0000256" key="4">
    <source>
        <dbReference type="ARBA" id="ARBA00022692"/>
    </source>
</evidence>
<reference evidence="8 9" key="1">
    <citation type="submission" date="2015-11" db="EMBL/GenBank/DDBJ databases">
        <title>Bacillus caseinolyticus sp nov.</title>
        <authorList>
            <person name="Dastager S.G."/>
            <person name="Mawlankar R."/>
        </authorList>
    </citation>
    <scope>NUCLEOTIDE SEQUENCE [LARGE SCALE GENOMIC DNA]</scope>
    <source>
        <strain evidence="8 9">SGD-V-76</strain>
    </source>
</reference>
<evidence type="ECO:0000256" key="7">
    <source>
        <dbReference type="SAM" id="Phobius"/>
    </source>
</evidence>
<evidence type="ECO:0000256" key="2">
    <source>
        <dbReference type="ARBA" id="ARBA00008821"/>
    </source>
</evidence>
<dbReference type="PANTHER" id="PTHR42810">
    <property type="entry name" value="PURINE PERMEASE C1399.01C-RELATED"/>
    <property type="match status" value="1"/>
</dbReference>
<feature type="transmembrane region" description="Helical" evidence="7">
    <location>
        <begin position="40"/>
        <end position="58"/>
    </location>
</feature>
<comment type="caution">
    <text evidence="8">The sequence shown here is derived from an EMBL/GenBank/DDBJ whole genome shotgun (WGS) entry which is preliminary data.</text>
</comment>
<feature type="transmembrane region" description="Helical" evidence="7">
    <location>
        <begin position="185"/>
        <end position="209"/>
    </location>
</feature>
<dbReference type="AlphaFoldDB" id="A0A0V8JIC6"/>
<feature type="transmembrane region" description="Helical" evidence="7">
    <location>
        <begin position="229"/>
        <end position="253"/>
    </location>
</feature>
<feature type="transmembrane region" description="Helical" evidence="7">
    <location>
        <begin position="306"/>
        <end position="326"/>
    </location>
</feature>
<dbReference type="PANTHER" id="PTHR42810:SF1">
    <property type="entry name" value="PURINE PERMEASE YWDJ-RELATED"/>
    <property type="match status" value="1"/>
</dbReference>
<keyword evidence="4 7" id="KW-0812">Transmembrane</keyword>
<organism evidence="8 9">
    <name type="scientific">Priestia veravalensis</name>
    <dbReference type="NCBI Taxonomy" id="1414648"/>
    <lineage>
        <taxon>Bacteria</taxon>
        <taxon>Bacillati</taxon>
        <taxon>Bacillota</taxon>
        <taxon>Bacilli</taxon>
        <taxon>Bacillales</taxon>
        <taxon>Bacillaceae</taxon>
        <taxon>Priestia</taxon>
    </lineage>
</organism>
<name>A0A0V8JIC6_9BACI</name>
<evidence type="ECO:0000256" key="5">
    <source>
        <dbReference type="ARBA" id="ARBA00022989"/>
    </source>
</evidence>
<feature type="transmembrane region" description="Helical" evidence="7">
    <location>
        <begin position="338"/>
        <end position="356"/>
    </location>
</feature>
<keyword evidence="3" id="KW-0813">Transport</keyword>
<keyword evidence="5 7" id="KW-1133">Transmembrane helix</keyword>
<dbReference type="GO" id="GO:0005886">
    <property type="term" value="C:plasma membrane"/>
    <property type="evidence" value="ECO:0007669"/>
    <property type="project" value="TreeGrafter"/>
</dbReference>
<evidence type="ECO:0000313" key="8">
    <source>
        <dbReference type="EMBL" id="KSU86751.1"/>
    </source>
</evidence>
<dbReference type="NCBIfam" id="NF037981">
    <property type="entry name" value="NCS2_1"/>
    <property type="match status" value="1"/>
</dbReference>
<evidence type="ECO:0000256" key="1">
    <source>
        <dbReference type="ARBA" id="ARBA00004141"/>
    </source>
</evidence>